<protein>
    <recommendedName>
        <fullName evidence="7">THAP-type domain-containing protein</fullName>
    </recommendedName>
</protein>
<reference evidence="8 9" key="1">
    <citation type="submission" date="2024-11" db="EMBL/GenBank/DDBJ databases">
        <title>Chromosome-level genome assembly of the freshwater bivalve Anodonta woodiana.</title>
        <authorList>
            <person name="Chen X."/>
        </authorList>
    </citation>
    <scope>NUCLEOTIDE SEQUENCE [LARGE SCALE GENOMIC DNA]</scope>
    <source>
        <strain evidence="8">MN2024</strain>
        <tissue evidence="8">Gills</tissue>
    </source>
</reference>
<dbReference type="Pfam" id="PF13359">
    <property type="entry name" value="DDE_Tnp_4"/>
    <property type="match status" value="1"/>
</dbReference>
<dbReference type="AlphaFoldDB" id="A0ABD3VG40"/>
<name>A0ABD3VG40_SINWO</name>
<gene>
    <name evidence="8" type="ORF">ACJMK2_010660</name>
</gene>
<dbReference type="InterPro" id="IPR006612">
    <property type="entry name" value="THAP_Znf"/>
</dbReference>
<evidence type="ECO:0000256" key="6">
    <source>
        <dbReference type="PROSITE-ProRule" id="PRU00309"/>
    </source>
</evidence>
<dbReference type="PANTHER" id="PTHR23080">
    <property type="entry name" value="THAP DOMAIN PROTEIN"/>
    <property type="match status" value="1"/>
</dbReference>
<keyword evidence="5 6" id="KW-0238">DNA-binding</keyword>
<evidence type="ECO:0000256" key="2">
    <source>
        <dbReference type="ARBA" id="ARBA00022723"/>
    </source>
</evidence>
<dbReference type="SUPFAM" id="SSF57716">
    <property type="entry name" value="Glucocorticoid receptor-like (DNA-binding domain)"/>
    <property type="match status" value="1"/>
</dbReference>
<dbReference type="GO" id="GO:0008270">
    <property type="term" value="F:zinc ion binding"/>
    <property type="evidence" value="ECO:0007669"/>
    <property type="project" value="UniProtKB-KW"/>
</dbReference>
<dbReference type="PANTHER" id="PTHR23080:SF133">
    <property type="entry name" value="SI:CH211-262I1.5-RELATED"/>
    <property type="match status" value="1"/>
</dbReference>
<evidence type="ECO:0000313" key="8">
    <source>
        <dbReference type="EMBL" id="KAL3860544.1"/>
    </source>
</evidence>
<dbReference type="Pfam" id="PF13613">
    <property type="entry name" value="HTH_Tnp_4"/>
    <property type="match status" value="1"/>
</dbReference>
<evidence type="ECO:0000313" key="9">
    <source>
        <dbReference type="Proteomes" id="UP001634394"/>
    </source>
</evidence>
<dbReference type="Pfam" id="PF05485">
    <property type="entry name" value="THAP"/>
    <property type="match status" value="1"/>
</dbReference>
<dbReference type="InterPro" id="IPR027805">
    <property type="entry name" value="Transposase_HTH_dom"/>
</dbReference>
<evidence type="ECO:0000256" key="3">
    <source>
        <dbReference type="ARBA" id="ARBA00022771"/>
    </source>
</evidence>
<keyword evidence="2" id="KW-0479">Metal-binding</keyword>
<organism evidence="8 9">
    <name type="scientific">Sinanodonta woodiana</name>
    <name type="common">Chinese pond mussel</name>
    <name type="synonym">Anodonta woodiana</name>
    <dbReference type="NCBI Taxonomy" id="1069815"/>
    <lineage>
        <taxon>Eukaryota</taxon>
        <taxon>Metazoa</taxon>
        <taxon>Spiralia</taxon>
        <taxon>Lophotrochozoa</taxon>
        <taxon>Mollusca</taxon>
        <taxon>Bivalvia</taxon>
        <taxon>Autobranchia</taxon>
        <taxon>Heteroconchia</taxon>
        <taxon>Palaeoheterodonta</taxon>
        <taxon>Unionida</taxon>
        <taxon>Unionoidea</taxon>
        <taxon>Unionidae</taxon>
        <taxon>Unioninae</taxon>
        <taxon>Sinanodonta</taxon>
    </lineage>
</organism>
<proteinExistence type="predicted"/>
<sequence length="507" mass="58062">MSLPKTRKYCCICSNFRGKEVDEKTISLHRFPARCKLRRVWLQRSRLVRKDFAYTANSQMCSDHFVKRSGPSKEHPVPSIFPNKVFQTSNLESENVELVFQLNADMEQGDIAEEQSDDKADSVDVSEPFISKTESPLDISIHLHDYCGPINLNDIATSKNQSTQTNTVLRIDVSTQYDFSEMSYEYGTPVNKVTVDYGVQVNSPVLTFEDIEHDDQKFLFYTGVPNSAIFKALFDEIKDDATSQTARYGATSGKGRPRHLRLIDEFFLVLMRLRLSLLLEDLADRYNIGTSTCGLIFNKWIDYLYIQLEFLIQWPSRRAVDEHMPLCFKEKYPNCRVIIDCTELRTETPCSLQHKSLMYSDYKSHMTRKGLIGISPAGVVTFVSDLWAGSVSDKQITKDSALVDMCEPGDAIMADKGFLISDITTPKGVHLIIPPFKQKKKQFSKREVQQTRTIANLRIHVERQMERIKNFNILKTVMPLNMSQQVTKIWKICAQLTNLQPPLCKAD</sequence>
<dbReference type="EMBL" id="JBJQND010000012">
    <property type="protein sequence ID" value="KAL3860544.1"/>
    <property type="molecule type" value="Genomic_DNA"/>
</dbReference>
<comment type="cofactor">
    <cofactor evidence="1">
        <name>a divalent metal cation</name>
        <dbReference type="ChEBI" id="CHEBI:60240"/>
    </cofactor>
</comment>
<dbReference type="Proteomes" id="UP001634394">
    <property type="component" value="Unassembled WGS sequence"/>
</dbReference>
<evidence type="ECO:0000256" key="5">
    <source>
        <dbReference type="ARBA" id="ARBA00023125"/>
    </source>
</evidence>
<keyword evidence="4" id="KW-0862">Zinc</keyword>
<dbReference type="PROSITE" id="PS50950">
    <property type="entry name" value="ZF_THAP"/>
    <property type="match status" value="1"/>
</dbReference>
<accession>A0ABD3VG40</accession>
<evidence type="ECO:0000256" key="1">
    <source>
        <dbReference type="ARBA" id="ARBA00001968"/>
    </source>
</evidence>
<dbReference type="GO" id="GO:0003677">
    <property type="term" value="F:DNA binding"/>
    <property type="evidence" value="ECO:0007669"/>
    <property type="project" value="UniProtKB-UniRule"/>
</dbReference>
<evidence type="ECO:0000256" key="4">
    <source>
        <dbReference type="ARBA" id="ARBA00022833"/>
    </source>
</evidence>
<comment type="caution">
    <text evidence="8">The sequence shown here is derived from an EMBL/GenBank/DDBJ whole genome shotgun (WGS) entry which is preliminary data.</text>
</comment>
<evidence type="ECO:0000259" key="7">
    <source>
        <dbReference type="PROSITE" id="PS50950"/>
    </source>
</evidence>
<keyword evidence="9" id="KW-1185">Reference proteome</keyword>
<keyword evidence="3 6" id="KW-0863">Zinc-finger</keyword>
<dbReference type="InterPro" id="IPR027806">
    <property type="entry name" value="HARBI1_dom"/>
</dbReference>
<feature type="domain" description="THAP-type" evidence="7">
    <location>
        <begin position="3"/>
        <end position="81"/>
    </location>
</feature>